<reference evidence="1" key="2">
    <citation type="journal article" date="2019" name="PLoS ONE">
        <title>Identification and characterization of putative Aeromonas spp. T3SS effectors.</title>
        <authorList>
            <person name="Rangel L.T."/>
            <person name="Marden J."/>
            <person name="Colston S."/>
            <person name="Setubal J.C."/>
            <person name="Graf J."/>
            <person name="Gogarten J.P."/>
        </authorList>
    </citation>
    <scope>NUCLEOTIDE SEQUENCE</scope>
    <source>
        <strain evidence="1">BAQ071013-135</strain>
    </source>
</reference>
<dbReference type="EMBL" id="PDXJ01000026">
    <property type="protein sequence ID" value="TND51832.1"/>
    <property type="molecule type" value="Genomic_DNA"/>
</dbReference>
<proteinExistence type="predicted"/>
<gene>
    <name evidence="1" type="ORF">CF123_18355</name>
</gene>
<comment type="caution">
    <text evidence="1">The sequence shown here is derived from an EMBL/GenBank/DDBJ whole genome shotgun (WGS) entry which is preliminary data.</text>
</comment>
<reference evidence="1" key="1">
    <citation type="submission" date="2017-10" db="EMBL/GenBank/DDBJ databases">
        <authorList>
            <person name="Colston S.M."/>
            <person name="Graf J."/>
        </authorList>
    </citation>
    <scope>NUCLEOTIDE SEQUENCE</scope>
    <source>
        <strain evidence="1">BAQ071013-135</strain>
    </source>
</reference>
<dbReference type="AlphaFoldDB" id="A0AAX2UNU9"/>
<dbReference type="RefSeq" id="WP_139495282.1">
    <property type="nucleotide sequence ID" value="NZ_CAWORL010000019.1"/>
</dbReference>
<accession>A0AAX2UNU9</accession>
<evidence type="ECO:0000313" key="1">
    <source>
        <dbReference type="EMBL" id="TND51832.1"/>
    </source>
</evidence>
<organism evidence="1 2">
    <name type="scientific">Aeromonas veronii</name>
    <dbReference type="NCBI Taxonomy" id="654"/>
    <lineage>
        <taxon>Bacteria</taxon>
        <taxon>Pseudomonadati</taxon>
        <taxon>Pseudomonadota</taxon>
        <taxon>Gammaproteobacteria</taxon>
        <taxon>Aeromonadales</taxon>
        <taxon>Aeromonadaceae</taxon>
        <taxon>Aeromonas</taxon>
    </lineage>
</organism>
<evidence type="ECO:0000313" key="2">
    <source>
        <dbReference type="Proteomes" id="UP000796104"/>
    </source>
</evidence>
<dbReference type="Proteomes" id="UP000796104">
    <property type="component" value="Unassembled WGS sequence"/>
</dbReference>
<protein>
    <submittedName>
        <fullName evidence="1">Uncharacterized protein</fullName>
    </submittedName>
</protein>
<name>A0AAX2UNU9_AERVE</name>
<sequence length="67" mass="7850">MAIVFDPMAQAGINRAAAQMRDKARERFMEELNELIVAHMRRYGADDEVTWFGMTERPVFRYEEPAI</sequence>